<dbReference type="InterPro" id="IPR027417">
    <property type="entry name" value="P-loop_NTPase"/>
</dbReference>
<accession>A0A1K1ME00</accession>
<organism evidence="2 3">
    <name type="scientific">Cellulophaga fucicola</name>
    <dbReference type="NCBI Taxonomy" id="76595"/>
    <lineage>
        <taxon>Bacteria</taxon>
        <taxon>Pseudomonadati</taxon>
        <taxon>Bacteroidota</taxon>
        <taxon>Flavobacteriia</taxon>
        <taxon>Flavobacteriales</taxon>
        <taxon>Flavobacteriaceae</taxon>
        <taxon>Cellulophaga</taxon>
    </lineage>
</organism>
<dbReference type="STRING" id="76595.SAMN05660313_00542"/>
<evidence type="ECO:0000313" key="3">
    <source>
        <dbReference type="Proteomes" id="UP000183257"/>
    </source>
</evidence>
<dbReference type="AlphaFoldDB" id="A0A1K1ME00"/>
<dbReference type="Proteomes" id="UP000183257">
    <property type="component" value="Unassembled WGS sequence"/>
</dbReference>
<evidence type="ECO:0000256" key="1">
    <source>
        <dbReference type="SAM" id="Coils"/>
    </source>
</evidence>
<feature type="coiled-coil region" evidence="1">
    <location>
        <begin position="333"/>
        <end position="360"/>
    </location>
</feature>
<dbReference type="Gene3D" id="3.40.50.300">
    <property type="entry name" value="P-loop containing nucleotide triphosphate hydrolases"/>
    <property type="match status" value="1"/>
</dbReference>
<proteinExistence type="predicted"/>
<keyword evidence="3" id="KW-1185">Reference proteome</keyword>
<dbReference type="OrthoDB" id="4770574at2"/>
<reference evidence="3" key="1">
    <citation type="submission" date="2016-11" db="EMBL/GenBank/DDBJ databases">
        <authorList>
            <person name="Varghese N."/>
            <person name="Submissions S."/>
        </authorList>
    </citation>
    <scope>NUCLEOTIDE SEQUENCE [LARGE SCALE GENOMIC DNA]</scope>
    <source>
        <strain evidence="3">DSM 24786</strain>
    </source>
</reference>
<sequence length="724" mass="85509">MKEELHIQFENCFGIGKLDHLFDFSISNSYLIYAPNGTMKTSFAKTFDLISKNDSKQKPSDRIYKNRITKYEVLIENKEINPEDILVINAEDNNFDASSKISSFLASKELKQEYDSIYKELNDNKVEFIKKLKIISQSTDCETEFINTFSEDENANFFEVLNQQIINLKAKFEKFDFRYNDVFDRKGNVKKFLDKNKTILDQYINDYKNIISKSRFFKDSTDNTFGTYQANVIIKSIEDNSFFQAGHKFVLEDGTEIENVENLKSIIQDEIQNILNDEKLKASFEKVDKAIGANAELRSFKNVLEKNNLILIKLKDYEKFKQEIWINYFSEIKEEAIELLDFYKSKKARLEKIISDAKKEFTLWKNIVTTFNSRFHVPFKVNIINQEDIILKQETANLNFDYSDRGKEPIKQTRDNLLSILSKGEQRAYFILHFLFEIEARKLKQSRDLLIFDDVADSFDYKNKFAIIEYIKEIHEKNDFKVIILTHNFDFYRTITSRLYLNRDVIYMTTKNSENEITLHKGEYVNDVFSYFIKKFKKEKFFISLIAFVRNLIEYSESKNNQDYLILTSCLHRKEESENLLAKDIFKIFQKKLIFLKDKAIDFGEENLIQLIIKTADSIKSDDSNEIALENKICLAVAIRLETEKYLINKLPDFDLKAINKNQTQVLFKEYCKKYPDSQNSLKIDKVNLMTPENIHINAFMFEPLIDMSMIHLMNLYKEIKSLN</sequence>
<evidence type="ECO:0000313" key="2">
    <source>
        <dbReference type="EMBL" id="SFW21365.1"/>
    </source>
</evidence>
<name>A0A1K1ME00_9FLAO</name>
<gene>
    <name evidence="2" type="ORF">SAMN05660313_00542</name>
</gene>
<dbReference type="EMBL" id="FPIY01000001">
    <property type="protein sequence ID" value="SFW21365.1"/>
    <property type="molecule type" value="Genomic_DNA"/>
</dbReference>
<keyword evidence="1" id="KW-0175">Coiled coil</keyword>
<protein>
    <recommendedName>
        <fullName evidence="4">Wobble nucleotide-excising tRNase</fullName>
    </recommendedName>
</protein>
<evidence type="ECO:0008006" key="4">
    <source>
        <dbReference type="Google" id="ProtNLM"/>
    </source>
</evidence>
<dbReference type="RefSeq" id="WP_072302212.1">
    <property type="nucleotide sequence ID" value="NZ_FPIY01000001.1"/>
</dbReference>
<dbReference type="SUPFAM" id="SSF52540">
    <property type="entry name" value="P-loop containing nucleoside triphosphate hydrolases"/>
    <property type="match status" value="2"/>
</dbReference>
<dbReference type="CDD" id="cd00267">
    <property type="entry name" value="ABC_ATPase"/>
    <property type="match status" value="1"/>
</dbReference>